<organism evidence="2 3">
    <name type="scientific">Bipolaris oryzae ATCC 44560</name>
    <dbReference type="NCBI Taxonomy" id="930090"/>
    <lineage>
        <taxon>Eukaryota</taxon>
        <taxon>Fungi</taxon>
        <taxon>Dikarya</taxon>
        <taxon>Ascomycota</taxon>
        <taxon>Pezizomycotina</taxon>
        <taxon>Dothideomycetes</taxon>
        <taxon>Pleosporomycetidae</taxon>
        <taxon>Pleosporales</taxon>
        <taxon>Pleosporineae</taxon>
        <taxon>Pleosporaceae</taxon>
        <taxon>Bipolaris</taxon>
    </lineage>
</organism>
<dbReference type="PANTHER" id="PTHR43153:SF1">
    <property type="entry name" value="ELECTRON TRANSFER FLAVOPROTEIN SUBUNIT ALPHA, MITOCHONDRIAL"/>
    <property type="match status" value="1"/>
</dbReference>
<protein>
    <submittedName>
        <fullName evidence="2">Uncharacterized protein</fullName>
    </submittedName>
</protein>
<evidence type="ECO:0000256" key="1">
    <source>
        <dbReference type="SAM" id="SignalP"/>
    </source>
</evidence>
<feature type="non-terminal residue" evidence="2">
    <location>
        <position position="1"/>
    </location>
</feature>
<keyword evidence="3" id="KW-1185">Reference proteome</keyword>
<dbReference type="InterPro" id="IPR029035">
    <property type="entry name" value="DHS-like_NAD/FAD-binding_dom"/>
</dbReference>
<dbReference type="HOGENOM" id="CLU_034178_3_1_1"/>
<feature type="chain" id="PRO_5004889894" evidence="1">
    <location>
        <begin position="29"/>
        <end position="66"/>
    </location>
</feature>
<evidence type="ECO:0000313" key="3">
    <source>
        <dbReference type="Proteomes" id="UP000054032"/>
    </source>
</evidence>
<dbReference type="GO" id="GO:0033539">
    <property type="term" value="P:fatty acid beta-oxidation using acyl-CoA dehydrogenase"/>
    <property type="evidence" value="ECO:0007669"/>
    <property type="project" value="TreeGrafter"/>
</dbReference>
<dbReference type="GO" id="GO:0009055">
    <property type="term" value="F:electron transfer activity"/>
    <property type="evidence" value="ECO:0007669"/>
    <property type="project" value="InterPro"/>
</dbReference>
<dbReference type="OrthoDB" id="1715808at2759"/>
<dbReference type="Gene3D" id="3.40.50.1220">
    <property type="entry name" value="TPP-binding domain"/>
    <property type="match status" value="1"/>
</dbReference>
<accession>W6ZBW7</accession>
<dbReference type="SUPFAM" id="SSF52467">
    <property type="entry name" value="DHS-like NAD/FAD-binding domain"/>
    <property type="match status" value="1"/>
</dbReference>
<dbReference type="AlphaFoldDB" id="W6ZBW7"/>
<dbReference type="EMBL" id="KI963994">
    <property type="protein sequence ID" value="EUC44939.1"/>
    <property type="molecule type" value="Genomic_DNA"/>
</dbReference>
<dbReference type="GO" id="GO:0005739">
    <property type="term" value="C:mitochondrion"/>
    <property type="evidence" value="ECO:0007669"/>
    <property type="project" value="TreeGrafter"/>
</dbReference>
<gene>
    <name evidence="2" type="ORF">COCMIDRAFT_96927</name>
</gene>
<name>W6ZBW7_COCMI</name>
<dbReference type="GO" id="GO:0050660">
    <property type="term" value="F:flavin adenine dinucleotide binding"/>
    <property type="evidence" value="ECO:0007669"/>
    <property type="project" value="InterPro"/>
</dbReference>
<dbReference type="eggNOG" id="KOG3954">
    <property type="taxonomic scope" value="Eukaryota"/>
</dbReference>
<sequence length="66" mass="6892">RAGQIGKGIALQLYIAVCISGAVQNVAGVDNRNVITAIDEDGDMLIYQAADVGLVGNLFEEISKLS</sequence>
<feature type="signal peptide" evidence="1">
    <location>
        <begin position="1"/>
        <end position="28"/>
    </location>
</feature>
<dbReference type="Proteomes" id="UP000054032">
    <property type="component" value="Unassembled WGS sequence"/>
</dbReference>
<dbReference type="STRING" id="930090.W6ZBW7"/>
<evidence type="ECO:0000313" key="2">
    <source>
        <dbReference type="EMBL" id="EUC44939.1"/>
    </source>
</evidence>
<dbReference type="GeneID" id="19128947"/>
<dbReference type="PANTHER" id="PTHR43153">
    <property type="entry name" value="ELECTRON TRANSFER FLAVOPROTEIN ALPHA"/>
    <property type="match status" value="1"/>
</dbReference>
<dbReference type="KEGG" id="bor:COCMIDRAFT_96927"/>
<dbReference type="RefSeq" id="XP_007688552.1">
    <property type="nucleotide sequence ID" value="XM_007690362.1"/>
</dbReference>
<dbReference type="InterPro" id="IPR001308">
    <property type="entry name" value="ETF_a/FixB"/>
</dbReference>
<reference evidence="2 3" key="1">
    <citation type="journal article" date="2013" name="PLoS Genet.">
        <title>Comparative genome structure, secondary metabolite, and effector coding capacity across Cochliobolus pathogens.</title>
        <authorList>
            <person name="Condon B.J."/>
            <person name="Leng Y."/>
            <person name="Wu D."/>
            <person name="Bushley K.E."/>
            <person name="Ohm R.A."/>
            <person name="Otillar R."/>
            <person name="Martin J."/>
            <person name="Schackwitz W."/>
            <person name="Grimwood J."/>
            <person name="MohdZainudin N."/>
            <person name="Xue C."/>
            <person name="Wang R."/>
            <person name="Manning V.A."/>
            <person name="Dhillon B."/>
            <person name="Tu Z.J."/>
            <person name="Steffenson B.J."/>
            <person name="Salamov A."/>
            <person name="Sun H."/>
            <person name="Lowry S."/>
            <person name="LaButti K."/>
            <person name="Han J."/>
            <person name="Copeland A."/>
            <person name="Lindquist E."/>
            <person name="Barry K."/>
            <person name="Schmutz J."/>
            <person name="Baker S.E."/>
            <person name="Ciuffetti L.M."/>
            <person name="Grigoriev I.V."/>
            <person name="Zhong S."/>
            <person name="Turgeon B.G."/>
        </authorList>
    </citation>
    <scope>NUCLEOTIDE SEQUENCE [LARGE SCALE GENOMIC DNA]</scope>
    <source>
        <strain evidence="2 3">ATCC 44560</strain>
    </source>
</reference>
<keyword evidence="1" id="KW-0732">Signal</keyword>
<proteinExistence type="predicted"/>